<feature type="domain" description="FAD-binding FR-type" evidence="20">
    <location>
        <begin position="327"/>
        <end position="438"/>
    </location>
</feature>
<dbReference type="CDD" id="cd06186">
    <property type="entry name" value="NOX_Duox_like_FAD_NADP"/>
    <property type="match status" value="1"/>
</dbReference>
<dbReference type="FunFam" id="3.40.50.80:FF:000039">
    <property type="entry name" value="Ferric reduction oxidase 3"/>
    <property type="match status" value="1"/>
</dbReference>
<dbReference type="Pfam" id="PF08022">
    <property type="entry name" value="FAD_binding_8"/>
    <property type="match status" value="1"/>
</dbReference>
<keyword evidence="22" id="KW-1185">Reference proteome</keyword>
<evidence type="ECO:0000256" key="5">
    <source>
        <dbReference type="ARBA" id="ARBA00022617"/>
    </source>
</evidence>
<evidence type="ECO:0000256" key="9">
    <source>
        <dbReference type="ARBA" id="ARBA00022827"/>
    </source>
</evidence>
<dbReference type="InterPro" id="IPR013121">
    <property type="entry name" value="Fe_red_NAD-bd_6"/>
</dbReference>
<evidence type="ECO:0000256" key="15">
    <source>
        <dbReference type="ARBA" id="ARBA00023065"/>
    </source>
</evidence>
<accession>V4LAJ6</accession>
<feature type="transmembrane region" description="Helical" evidence="19">
    <location>
        <begin position="29"/>
        <end position="48"/>
    </location>
</feature>
<feature type="transmembrane region" description="Helical" evidence="19">
    <location>
        <begin position="180"/>
        <end position="199"/>
    </location>
</feature>
<evidence type="ECO:0000256" key="1">
    <source>
        <dbReference type="ARBA" id="ARBA00001974"/>
    </source>
</evidence>
<keyword evidence="15" id="KW-0406">Ion transport</keyword>
<dbReference type="InterPro" id="IPR000778">
    <property type="entry name" value="Cyt_b245_heavy_chain"/>
</dbReference>
<feature type="transmembrane region" description="Helical" evidence="19">
    <location>
        <begin position="127"/>
        <end position="150"/>
    </location>
</feature>
<feature type="transmembrane region" description="Helical" evidence="19">
    <location>
        <begin position="219"/>
        <end position="241"/>
    </location>
</feature>
<dbReference type="InterPro" id="IPR013112">
    <property type="entry name" value="FAD-bd_8"/>
</dbReference>
<evidence type="ECO:0000256" key="13">
    <source>
        <dbReference type="ARBA" id="ARBA00023004"/>
    </source>
</evidence>
<evidence type="ECO:0000256" key="6">
    <source>
        <dbReference type="ARBA" id="ARBA00022630"/>
    </source>
</evidence>
<dbReference type="FunFam" id="3.40.50.80:FF:000083">
    <property type="entry name" value="Ferric reduction oxidase 2"/>
    <property type="match status" value="1"/>
</dbReference>
<sequence>MEIIKSNTGDSNPSAGEEFTDMIKGVTKFLMMAIFLGTIMLWIMMPTLTYRNKWLPHMRIKFGASTYFGATGTTLFMFMFPMMVVASLGCVYLHFKKRKSLHHIDRETKKGGVWSALRKPMLVKGPLGIVSVTEIMFLAMFVALLLWSFITYVRNNFATITPQSAAALGQSLWQAKLHSAALRLGLIGNICLAFLFLPVARGSSLLPAVGLTSESSIKYHIWLGHMVMTIFTVHGLCYITYWASMHELSQMLMWGTEDISNLAGEIALVAGLAMWATTYPTIRRRFFEVFFYTHYLYIVFMLFFVLHVGITFAFIAFPGFYIFMVDRFLRFLQSRDNIRLLCARILPSDTIEVTFSKNPSLVYTPTSILFVNIPSISKLQWHPFTITSSSKLEPEKLSVVIKSEGKWSTKLYQALSSSNPIDRLAVSVEGPYGPASTDFLRHEALVMVSGGSGITPFISVIRDLIATSQNQKCKIPKITLICAFKNSSEISMLDLVLPLSGLQTELSSDINIKIEAFITREKEARSEATTEKIKTFWFKPSLSDQSISSILGPNSWLWLGAILSSSFLIFMIIIGIITRYYIYPIDHNTNKIYSLTSKTIIYILVISVSIMATSSAAMLWNKKKYGNIENKQVQNVDVPSPTSSPNSWGPNSLREIESSPQESLVQCTNLHFGERPNLKKLLLDVGGSSVGVLVCGPKKMRQEVAKICSSGLAENLHFESISFSW</sequence>
<evidence type="ECO:0000256" key="14">
    <source>
        <dbReference type="ARBA" id="ARBA00023027"/>
    </source>
</evidence>
<evidence type="ECO:0000256" key="10">
    <source>
        <dbReference type="ARBA" id="ARBA00022982"/>
    </source>
</evidence>
<keyword evidence="9" id="KW-0274">FAD</keyword>
<organism evidence="21 22">
    <name type="scientific">Eutrema salsugineum</name>
    <name type="common">Saltwater cress</name>
    <name type="synonym">Sisymbrium salsugineum</name>
    <dbReference type="NCBI Taxonomy" id="72664"/>
    <lineage>
        <taxon>Eukaryota</taxon>
        <taxon>Viridiplantae</taxon>
        <taxon>Streptophyta</taxon>
        <taxon>Embryophyta</taxon>
        <taxon>Tracheophyta</taxon>
        <taxon>Spermatophyta</taxon>
        <taxon>Magnoliopsida</taxon>
        <taxon>eudicotyledons</taxon>
        <taxon>Gunneridae</taxon>
        <taxon>Pentapetalae</taxon>
        <taxon>rosids</taxon>
        <taxon>malvids</taxon>
        <taxon>Brassicales</taxon>
        <taxon>Brassicaceae</taxon>
        <taxon>Eutremeae</taxon>
        <taxon>Eutrema</taxon>
    </lineage>
</organism>
<feature type="transmembrane region" description="Helical" evidence="19">
    <location>
        <begin position="68"/>
        <end position="93"/>
    </location>
</feature>
<dbReference type="InterPro" id="IPR013130">
    <property type="entry name" value="Fe3_Rdtase_TM_dom"/>
</dbReference>
<evidence type="ECO:0000259" key="20">
    <source>
        <dbReference type="PROSITE" id="PS51384"/>
    </source>
</evidence>
<dbReference type="InterPro" id="IPR017927">
    <property type="entry name" value="FAD-bd_FR_type"/>
</dbReference>
<feature type="transmembrane region" description="Helical" evidence="19">
    <location>
        <begin position="600"/>
        <end position="620"/>
    </location>
</feature>
<reference evidence="21 22" key="1">
    <citation type="journal article" date="2013" name="Front. Plant Sci.">
        <title>The Reference Genome of the Halophytic Plant Eutrema salsugineum.</title>
        <authorList>
            <person name="Yang R."/>
            <person name="Jarvis D.E."/>
            <person name="Chen H."/>
            <person name="Beilstein M.A."/>
            <person name="Grimwood J."/>
            <person name="Jenkins J."/>
            <person name="Shu S."/>
            <person name="Prochnik S."/>
            <person name="Xin M."/>
            <person name="Ma C."/>
            <person name="Schmutz J."/>
            <person name="Wing R.A."/>
            <person name="Mitchell-Olds T."/>
            <person name="Schumaker K.S."/>
            <person name="Wang X."/>
        </authorList>
    </citation>
    <scope>NUCLEOTIDE SEQUENCE [LARGE SCALE GENOMIC DNA]</scope>
</reference>
<evidence type="ECO:0000256" key="18">
    <source>
        <dbReference type="ARBA" id="ARBA00066905"/>
    </source>
</evidence>
<evidence type="ECO:0000256" key="4">
    <source>
        <dbReference type="ARBA" id="ARBA00022448"/>
    </source>
</evidence>
<feature type="transmembrane region" description="Helical" evidence="19">
    <location>
        <begin position="556"/>
        <end position="580"/>
    </location>
</feature>
<dbReference type="Gramene" id="ESQ36788">
    <property type="protein sequence ID" value="ESQ36788"/>
    <property type="gene ID" value="EUTSA_v10006930mg"/>
</dbReference>
<evidence type="ECO:0000256" key="16">
    <source>
        <dbReference type="ARBA" id="ARBA00023136"/>
    </source>
</evidence>
<dbReference type="PANTHER" id="PTHR11972:SF41">
    <property type="entry name" value="FERRIC REDUCTION OXIDASE 2"/>
    <property type="match status" value="1"/>
</dbReference>
<dbReference type="PROSITE" id="PS51384">
    <property type="entry name" value="FAD_FR"/>
    <property type="match status" value="1"/>
</dbReference>
<dbReference type="GO" id="GO:0140618">
    <property type="term" value="F:ferric-chelate reductase (NADH) activity"/>
    <property type="evidence" value="ECO:0007669"/>
    <property type="project" value="UniProtKB-EC"/>
</dbReference>
<dbReference type="SUPFAM" id="SSF63380">
    <property type="entry name" value="Riboflavin synthase domain-like"/>
    <property type="match status" value="1"/>
</dbReference>
<evidence type="ECO:0000313" key="21">
    <source>
        <dbReference type="EMBL" id="ESQ36788.1"/>
    </source>
</evidence>
<keyword evidence="7 19" id="KW-0812">Transmembrane</keyword>
<dbReference type="OrthoDB" id="167398at2759"/>
<proteinExistence type="inferred from homology"/>
<keyword evidence="4" id="KW-0813">Transport</keyword>
<evidence type="ECO:0000313" key="22">
    <source>
        <dbReference type="Proteomes" id="UP000030689"/>
    </source>
</evidence>
<name>V4LAJ6_EUTSA</name>
<dbReference type="InterPro" id="IPR050369">
    <property type="entry name" value="RBOH/FRE"/>
</dbReference>
<dbReference type="PANTHER" id="PTHR11972">
    <property type="entry name" value="NADPH OXIDASE"/>
    <property type="match status" value="1"/>
</dbReference>
<dbReference type="SUPFAM" id="SSF52343">
    <property type="entry name" value="Ferredoxin reductase-like, C-terminal NADP-linked domain"/>
    <property type="match status" value="1"/>
</dbReference>
<dbReference type="OMA" id="GHMVIAI"/>
<dbReference type="EC" id="1.16.1.7" evidence="18"/>
<dbReference type="GO" id="GO:0006811">
    <property type="term" value="P:monoatomic ion transport"/>
    <property type="evidence" value="ECO:0007669"/>
    <property type="project" value="UniProtKB-KW"/>
</dbReference>
<keyword evidence="5" id="KW-0349">Heme</keyword>
<dbReference type="Pfam" id="PF08030">
    <property type="entry name" value="NAD_binding_6"/>
    <property type="match status" value="1"/>
</dbReference>
<dbReference type="KEGG" id="eus:EUTSA_v10006930mg"/>
<evidence type="ECO:0000256" key="12">
    <source>
        <dbReference type="ARBA" id="ARBA00023002"/>
    </source>
</evidence>
<keyword evidence="13" id="KW-0408">Iron</keyword>
<keyword evidence="10" id="KW-0249">Electron transport</keyword>
<feature type="transmembrane region" description="Helical" evidence="19">
    <location>
        <begin position="262"/>
        <end position="282"/>
    </location>
</feature>
<keyword evidence="6" id="KW-0285">Flavoprotein</keyword>
<evidence type="ECO:0000256" key="17">
    <source>
        <dbReference type="ARBA" id="ARBA00050970"/>
    </source>
</evidence>
<dbReference type="PRINTS" id="PR00466">
    <property type="entry name" value="GP91PHOX"/>
</dbReference>
<keyword evidence="12" id="KW-0560">Oxidoreductase</keyword>
<comment type="similarity">
    <text evidence="3">Belongs to the ferric reductase (FRE) family.</text>
</comment>
<comment type="cofactor">
    <cofactor evidence="1">
        <name>FAD</name>
        <dbReference type="ChEBI" id="CHEBI:57692"/>
    </cofactor>
</comment>
<dbReference type="eggNOG" id="KOG0039">
    <property type="taxonomic scope" value="Eukaryota"/>
</dbReference>
<keyword evidence="11 19" id="KW-1133">Transmembrane helix</keyword>
<dbReference type="EMBL" id="KI517683">
    <property type="protein sequence ID" value="ESQ36788.1"/>
    <property type="molecule type" value="Genomic_DNA"/>
</dbReference>
<dbReference type="SFLD" id="SFLDS00052">
    <property type="entry name" value="Ferric_Reductase_Domain"/>
    <property type="match status" value="1"/>
</dbReference>
<dbReference type="STRING" id="72664.V4LAJ6"/>
<evidence type="ECO:0000256" key="19">
    <source>
        <dbReference type="SAM" id="Phobius"/>
    </source>
</evidence>
<dbReference type="Pfam" id="PF01794">
    <property type="entry name" value="Ferric_reduct"/>
    <property type="match status" value="1"/>
</dbReference>
<dbReference type="Proteomes" id="UP000030689">
    <property type="component" value="Unassembled WGS sequence"/>
</dbReference>
<dbReference type="AlphaFoldDB" id="V4LAJ6"/>
<dbReference type="GO" id="GO:0046872">
    <property type="term" value="F:metal ion binding"/>
    <property type="evidence" value="ECO:0007669"/>
    <property type="project" value="UniProtKB-KW"/>
</dbReference>
<evidence type="ECO:0000256" key="2">
    <source>
        <dbReference type="ARBA" id="ARBA00004141"/>
    </source>
</evidence>
<comment type="catalytic activity">
    <reaction evidence="17">
        <text>2 a Fe(II)-siderophore + NAD(+) + H(+) = 2 a Fe(III)-siderophore + NADH</text>
        <dbReference type="Rhea" id="RHEA:15061"/>
        <dbReference type="Rhea" id="RHEA-COMP:11342"/>
        <dbReference type="Rhea" id="RHEA-COMP:11344"/>
        <dbReference type="ChEBI" id="CHEBI:15378"/>
        <dbReference type="ChEBI" id="CHEBI:29033"/>
        <dbReference type="ChEBI" id="CHEBI:29034"/>
        <dbReference type="ChEBI" id="CHEBI:57540"/>
        <dbReference type="ChEBI" id="CHEBI:57945"/>
        <dbReference type="EC" id="1.16.1.7"/>
    </reaction>
</comment>
<keyword evidence="8" id="KW-0479">Metal-binding</keyword>
<evidence type="ECO:0000256" key="8">
    <source>
        <dbReference type="ARBA" id="ARBA00022723"/>
    </source>
</evidence>
<dbReference type="InterPro" id="IPR039261">
    <property type="entry name" value="FNR_nucleotide-bd"/>
</dbReference>
<keyword evidence="16 19" id="KW-0472">Membrane</keyword>
<keyword evidence="14" id="KW-0520">NAD</keyword>
<evidence type="ECO:0000256" key="11">
    <source>
        <dbReference type="ARBA" id="ARBA00022989"/>
    </source>
</evidence>
<gene>
    <name evidence="21" type="ORF">EUTSA_v10006930mg</name>
</gene>
<feature type="transmembrane region" description="Helical" evidence="19">
    <location>
        <begin position="294"/>
        <end position="323"/>
    </location>
</feature>
<evidence type="ECO:0000256" key="3">
    <source>
        <dbReference type="ARBA" id="ARBA00006278"/>
    </source>
</evidence>
<dbReference type="InterPro" id="IPR017938">
    <property type="entry name" value="Riboflavin_synthase-like_b-brl"/>
</dbReference>
<dbReference type="Gene3D" id="3.40.50.80">
    <property type="entry name" value="Nucleotide-binding domain of ferredoxin-NADP reductase (FNR) module"/>
    <property type="match status" value="2"/>
</dbReference>
<comment type="subcellular location">
    <subcellularLocation>
        <location evidence="2">Membrane</location>
        <topology evidence="2">Multi-pass membrane protein</topology>
    </subcellularLocation>
</comment>
<evidence type="ECO:0000256" key="7">
    <source>
        <dbReference type="ARBA" id="ARBA00022692"/>
    </source>
</evidence>
<dbReference type="GO" id="GO:0005886">
    <property type="term" value="C:plasma membrane"/>
    <property type="evidence" value="ECO:0007669"/>
    <property type="project" value="TreeGrafter"/>
</dbReference>
<dbReference type="SFLD" id="SFLDG01168">
    <property type="entry name" value="Ferric_reductase_subgroup_(FRE"/>
    <property type="match status" value="1"/>
</dbReference>
<protein>
    <recommendedName>
        <fullName evidence="18">ferric-chelate reductase (NADH)</fullName>
        <ecNumber evidence="18">1.16.1.7</ecNumber>
    </recommendedName>
</protein>